<evidence type="ECO:0000313" key="2">
    <source>
        <dbReference type="Proteomes" id="UP000693672"/>
    </source>
</evidence>
<dbReference type="GO" id="GO:0005975">
    <property type="term" value="P:carbohydrate metabolic process"/>
    <property type="evidence" value="ECO:0007669"/>
    <property type="project" value="InterPro"/>
</dbReference>
<dbReference type="InterPro" id="IPR008183">
    <property type="entry name" value="Aldose_1/G6P_1-epimerase"/>
</dbReference>
<name>A0A916NX14_9BACL</name>
<dbReference type="RefSeq" id="WP_218092146.1">
    <property type="nucleotide sequence ID" value="NZ_CAJVAS010000008.1"/>
</dbReference>
<dbReference type="PANTHER" id="PTHR11122">
    <property type="entry name" value="APOSPORY-ASSOCIATED PROTEIN C-RELATED"/>
    <property type="match status" value="1"/>
</dbReference>
<keyword evidence="1" id="KW-0413">Isomerase</keyword>
<evidence type="ECO:0000313" key="1">
    <source>
        <dbReference type="EMBL" id="CAG7621767.1"/>
    </source>
</evidence>
<sequence>MSNYSIQVHSGRYDIYEAAEHSTNSWFRLCPERGGIVISFGSNGKELLYLDEETLYDSNANIRGGIPVLFPISGQLAGGAYEWQGTSYTMKNHGLARTASWTVAETDTSDGAAITLSLSSDESMLASFPFPFELRFTYRLKEGRLTIEQQYWNRSEAEAMPMYPGFHPYFLADRVDVAYATDASTYYDYNDGNIKPYRGETLPLSDKVESVVFLDAVRGDIAFSPNPEYTVRLTYDELFRYVVLWGVKGKPFLCVEPWMARTDELNRKEELVYVQPSEAVRTFMTIGVDIRNS</sequence>
<reference evidence="1" key="1">
    <citation type="submission" date="2021-06" db="EMBL/GenBank/DDBJ databases">
        <authorList>
            <person name="Criscuolo A."/>
        </authorList>
    </citation>
    <scope>NUCLEOTIDE SEQUENCE</scope>
    <source>
        <strain evidence="1">CIP111600</strain>
    </source>
</reference>
<dbReference type="AlphaFoldDB" id="A0A916NX14"/>
<dbReference type="Proteomes" id="UP000693672">
    <property type="component" value="Unassembled WGS sequence"/>
</dbReference>
<dbReference type="EMBL" id="CAJVAS010000008">
    <property type="protein sequence ID" value="CAG7621767.1"/>
    <property type="molecule type" value="Genomic_DNA"/>
</dbReference>
<protein>
    <submittedName>
        <fullName evidence="1">Aldose 1-epimerase</fullName>
        <ecNumber evidence="1">5.1.3.3</ecNumber>
    </submittedName>
</protein>
<dbReference type="EC" id="5.1.3.3" evidence="1"/>
<dbReference type="Pfam" id="PF01263">
    <property type="entry name" value="Aldose_epim"/>
    <property type="match status" value="1"/>
</dbReference>
<organism evidence="1 2">
    <name type="scientific">Paenibacillus solanacearum</name>
    <dbReference type="NCBI Taxonomy" id="2048548"/>
    <lineage>
        <taxon>Bacteria</taxon>
        <taxon>Bacillati</taxon>
        <taxon>Bacillota</taxon>
        <taxon>Bacilli</taxon>
        <taxon>Bacillales</taxon>
        <taxon>Paenibacillaceae</taxon>
        <taxon>Paenibacillus</taxon>
    </lineage>
</organism>
<dbReference type="PANTHER" id="PTHR11122:SF13">
    <property type="entry name" value="GLUCOSE-6-PHOSPHATE 1-EPIMERASE"/>
    <property type="match status" value="1"/>
</dbReference>
<proteinExistence type="predicted"/>
<dbReference type="GO" id="GO:0004034">
    <property type="term" value="F:aldose 1-epimerase activity"/>
    <property type="evidence" value="ECO:0007669"/>
    <property type="project" value="UniProtKB-EC"/>
</dbReference>
<gene>
    <name evidence="1" type="primary">galM_2</name>
    <name evidence="1" type="ORF">PAESOLCIP111_02363</name>
</gene>
<comment type="caution">
    <text evidence="1">The sequence shown here is derived from an EMBL/GenBank/DDBJ whole genome shotgun (WGS) entry which is preliminary data.</text>
</comment>
<accession>A0A916NX14</accession>
<keyword evidence="2" id="KW-1185">Reference proteome</keyword>